<feature type="compositionally biased region" description="Basic and acidic residues" evidence="1">
    <location>
        <begin position="13"/>
        <end position="24"/>
    </location>
</feature>
<comment type="caution">
    <text evidence="2">The sequence shown here is derived from an EMBL/GenBank/DDBJ whole genome shotgun (WGS) entry which is preliminary data.</text>
</comment>
<keyword evidence="3" id="KW-1185">Reference proteome</keyword>
<evidence type="ECO:0000313" key="2">
    <source>
        <dbReference type="EMBL" id="MEJ5863374.1"/>
    </source>
</evidence>
<organism evidence="2 3">
    <name type="scientific">Pseudomonas farsensis</name>
    <dbReference type="NCBI Taxonomy" id="2745492"/>
    <lineage>
        <taxon>Bacteria</taxon>
        <taxon>Pseudomonadati</taxon>
        <taxon>Pseudomonadota</taxon>
        <taxon>Gammaproteobacteria</taxon>
        <taxon>Pseudomonadales</taxon>
        <taxon>Pseudomonadaceae</taxon>
        <taxon>Pseudomonas</taxon>
    </lineage>
</organism>
<dbReference type="Proteomes" id="UP001380290">
    <property type="component" value="Unassembled WGS sequence"/>
</dbReference>
<sequence>MSKLGQKTDTQGEQERDNDARRPDGSTGTGHDSTAQKAARGHGERKPKDPDRAWQK</sequence>
<name>A0ABU8QRT1_9PSED</name>
<feature type="region of interest" description="Disordered" evidence="1">
    <location>
        <begin position="1"/>
        <end position="56"/>
    </location>
</feature>
<feature type="compositionally biased region" description="Basic and acidic residues" evidence="1">
    <location>
        <begin position="41"/>
        <end position="56"/>
    </location>
</feature>
<feature type="compositionally biased region" description="Polar residues" evidence="1">
    <location>
        <begin position="1"/>
        <end position="11"/>
    </location>
</feature>
<accession>A0ABU8QRT1</accession>
<protein>
    <submittedName>
        <fullName evidence="2">Uncharacterized protein</fullName>
    </submittedName>
</protein>
<evidence type="ECO:0000256" key="1">
    <source>
        <dbReference type="SAM" id="MobiDB-lite"/>
    </source>
</evidence>
<dbReference type="EMBL" id="JBBHLC010000018">
    <property type="protein sequence ID" value="MEJ5863374.1"/>
    <property type="molecule type" value="Genomic_DNA"/>
</dbReference>
<reference evidence="2 3" key="1">
    <citation type="submission" date="2024-02" db="EMBL/GenBank/DDBJ databases">
        <title>Identification of pathogenicity and growth-promoting function of Pseudomonas putida variant.</title>
        <authorList>
            <person name="Sun J."/>
        </authorList>
    </citation>
    <scope>NUCLEOTIDE SEQUENCE [LARGE SCALE GENOMIC DNA]</scope>
    <source>
        <strain evidence="2 3">A03</strain>
    </source>
</reference>
<gene>
    <name evidence="2" type="ORF">V7S98_09085</name>
</gene>
<dbReference type="RefSeq" id="WP_186519551.1">
    <property type="nucleotide sequence ID" value="NZ_JBAVVI010000430.1"/>
</dbReference>
<evidence type="ECO:0000313" key="3">
    <source>
        <dbReference type="Proteomes" id="UP001380290"/>
    </source>
</evidence>
<proteinExistence type="predicted"/>